<dbReference type="Proteomes" id="UP000702209">
    <property type="component" value="Unassembled WGS sequence"/>
</dbReference>
<evidence type="ECO:0000313" key="2">
    <source>
        <dbReference type="Proteomes" id="UP000702209"/>
    </source>
</evidence>
<reference evidence="1 2" key="1">
    <citation type="submission" date="2020-10" db="EMBL/GenBank/DDBJ databases">
        <title>Identification of Nocardia species via Next-generation sequencing and recognition of intraspecies genetic diversity.</title>
        <authorList>
            <person name="Li P."/>
            <person name="Li P."/>
            <person name="Lu B."/>
        </authorList>
    </citation>
    <scope>NUCLEOTIDE SEQUENCE [LARGE SCALE GENOMIC DNA]</scope>
    <source>
        <strain evidence="1 2">BJ06-0157</strain>
    </source>
</reference>
<gene>
    <name evidence="1" type="ORF">IU459_19575</name>
</gene>
<organism evidence="1 2">
    <name type="scientific">Nocardia amamiensis</name>
    <dbReference type="NCBI Taxonomy" id="404578"/>
    <lineage>
        <taxon>Bacteria</taxon>
        <taxon>Bacillati</taxon>
        <taxon>Actinomycetota</taxon>
        <taxon>Actinomycetes</taxon>
        <taxon>Mycobacteriales</taxon>
        <taxon>Nocardiaceae</taxon>
        <taxon>Nocardia</taxon>
    </lineage>
</organism>
<keyword evidence="2" id="KW-1185">Reference proteome</keyword>
<accession>A0ABS0CSW3</accession>
<dbReference type="EMBL" id="JADLQX010000014">
    <property type="protein sequence ID" value="MBF6299723.1"/>
    <property type="molecule type" value="Genomic_DNA"/>
</dbReference>
<dbReference type="RefSeq" id="WP_195130985.1">
    <property type="nucleotide sequence ID" value="NZ_JADLQX010000014.1"/>
</dbReference>
<evidence type="ECO:0000313" key="1">
    <source>
        <dbReference type="EMBL" id="MBF6299723.1"/>
    </source>
</evidence>
<comment type="caution">
    <text evidence="1">The sequence shown here is derived from an EMBL/GenBank/DDBJ whole genome shotgun (WGS) entry which is preliminary data.</text>
</comment>
<evidence type="ECO:0008006" key="3">
    <source>
        <dbReference type="Google" id="ProtNLM"/>
    </source>
</evidence>
<protein>
    <recommendedName>
        <fullName evidence="3">Resolvase/invertase-type recombinase catalytic domain-containing protein</fullName>
    </recommendedName>
</protein>
<proteinExistence type="predicted"/>
<name>A0ABS0CSW3_9NOCA</name>
<sequence length="102" mass="11577">MKPKAIGYLRRDISGRRQRRHELEIRALARRLGYDLARTLTLGPEVDAPVTRLRILVDRLGAAAVITPHLEHLQAAEQQVIAVSDLITLDPERIWPHRPAAH</sequence>